<keyword evidence="3" id="KW-1185">Reference proteome</keyword>
<organism evidence="2 3">
    <name type="scientific">Lachancea meyersii CBS 8951</name>
    <dbReference type="NCBI Taxonomy" id="1266667"/>
    <lineage>
        <taxon>Eukaryota</taxon>
        <taxon>Fungi</taxon>
        <taxon>Dikarya</taxon>
        <taxon>Ascomycota</taxon>
        <taxon>Saccharomycotina</taxon>
        <taxon>Saccharomycetes</taxon>
        <taxon>Saccharomycetales</taxon>
        <taxon>Saccharomycetaceae</taxon>
        <taxon>Lachancea</taxon>
    </lineage>
</organism>
<name>A0A1G4KHY8_9SACH</name>
<protein>
    <submittedName>
        <fullName evidence="2">LAME_0H14972g1_1</fullName>
    </submittedName>
</protein>
<evidence type="ECO:0000313" key="2">
    <source>
        <dbReference type="EMBL" id="SCV04003.1"/>
    </source>
</evidence>
<dbReference type="Proteomes" id="UP000191144">
    <property type="component" value="Chromosome H"/>
</dbReference>
<dbReference type="Pfam" id="PF10175">
    <property type="entry name" value="MPP6"/>
    <property type="match status" value="1"/>
</dbReference>
<evidence type="ECO:0000256" key="1">
    <source>
        <dbReference type="SAM" id="MobiDB-lite"/>
    </source>
</evidence>
<reference evidence="3" key="1">
    <citation type="submission" date="2016-03" db="EMBL/GenBank/DDBJ databases">
        <authorList>
            <person name="Devillers Hugo."/>
        </authorList>
    </citation>
    <scope>NUCLEOTIDE SEQUENCE [LARGE SCALE GENOMIC DNA]</scope>
</reference>
<feature type="region of interest" description="Disordered" evidence="1">
    <location>
        <begin position="21"/>
        <end position="41"/>
    </location>
</feature>
<evidence type="ECO:0000313" key="3">
    <source>
        <dbReference type="Proteomes" id="UP000191144"/>
    </source>
</evidence>
<gene>
    <name evidence="2" type="ORF">LAME_0H14972G</name>
</gene>
<feature type="region of interest" description="Disordered" evidence="1">
    <location>
        <begin position="71"/>
        <end position="174"/>
    </location>
</feature>
<dbReference type="OrthoDB" id="4084022at2759"/>
<feature type="compositionally biased region" description="Basic and acidic residues" evidence="1">
    <location>
        <begin position="27"/>
        <end position="41"/>
    </location>
</feature>
<dbReference type="EMBL" id="LT598480">
    <property type="protein sequence ID" value="SCV04003.1"/>
    <property type="molecule type" value="Genomic_DNA"/>
</dbReference>
<feature type="compositionally biased region" description="Basic and acidic residues" evidence="1">
    <location>
        <begin position="125"/>
        <end position="159"/>
    </location>
</feature>
<accession>A0A1G4KHY8</accession>
<proteinExistence type="predicted"/>
<sequence length="174" mass="19635">MTEEVNGKLSSRVLNMKFMRQADQAEEAQKEEEQKRQLVDSSEWKLEGNAALKARLRPQWQSVGATAILGHSHASGAVGRRKMGVPEKPLAETQQEADLETLWKSQKRSRESYESGVGAEEQEDEEKKSKDLSKVEKKESHRIEKTTSEPRSKRAKSETAARGSKNTGKTKKRI</sequence>
<dbReference type="AlphaFoldDB" id="A0A1G4KHY8"/>